<gene>
    <name evidence="2" type="ORF">LCGC14_2838280</name>
</gene>
<reference evidence="2" key="1">
    <citation type="journal article" date="2015" name="Nature">
        <title>Complex archaea that bridge the gap between prokaryotes and eukaryotes.</title>
        <authorList>
            <person name="Spang A."/>
            <person name="Saw J.H."/>
            <person name="Jorgensen S.L."/>
            <person name="Zaremba-Niedzwiedzka K."/>
            <person name="Martijn J."/>
            <person name="Lind A.E."/>
            <person name="van Eijk R."/>
            <person name="Schleper C."/>
            <person name="Guy L."/>
            <person name="Ettema T.J."/>
        </authorList>
    </citation>
    <scope>NUCLEOTIDE SEQUENCE</scope>
</reference>
<dbReference type="EMBL" id="LAZR01054249">
    <property type="protein sequence ID" value="KKK78962.1"/>
    <property type="molecule type" value="Genomic_DNA"/>
</dbReference>
<comment type="caution">
    <text evidence="2">The sequence shown here is derived from an EMBL/GenBank/DDBJ whole genome shotgun (WGS) entry which is preliminary data.</text>
</comment>
<proteinExistence type="predicted"/>
<name>A0A0F8YBZ2_9ZZZZ</name>
<sequence>MKELLSIALLGIVLCTSTAFAKHDNQEKGKNKEKGSLPPGLQKKVAKGGQLPPGWQKKYHKGDILDRDIYRHGKILKPVDRDGRITIEVDDTVIHMVHDIREILSILSRYK</sequence>
<accession>A0A0F8YBZ2</accession>
<feature type="region of interest" description="Disordered" evidence="1">
    <location>
        <begin position="24"/>
        <end position="58"/>
    </location>
</feature>
<protein>
    <submittedName>
        <fullName evidence="2">Uncharacterized protein</fullName>
    </submittedName>
</protein>
<dbReference type="AlphaFoldDB" id="A0A0F8YBZ2"/>
<organism evidence="2">
    <name type="scientific">marine sediment metagenome</name>
    <dbReference type="NCBI Taxonomy" id="412755"/>
    <lineage>
        <taxon>unclassified sequences</taxon>
        <taxon>metagenomes</taxon>
        <taxon>ecological metagenomes</taxon>
    </lineage>
</organism>
<evidence type="ECO:0000256" key="1">
    <source>
        <dbReference type="SAM" id="MobiDB-lite"/>
    </source>
</evidence>
<feature type="compositionally biased region" description="Basic and acidic residues" evidence="1">
    <location>
        <begin position="24"/>
        <end position="35"/>
    </location>
</feature>
<dbReference type="Gene3D" id="3.10.450.160">
    <property type="entry name" value="inner membrane protein cigr"/>
    <property type="match status" value="1"/>
</dbReference>
<evidence type="ECO:0000313" key="2">
    <source>
        <dbReference type="EMBL" id="KKK78962.1"/>
    </source>
</evidence>